<evidence type="ECO:0000313" key="4">
    <source>
        <dbReference type="EMBL" id="KAH6828000.1"/>
    </source>
</evidence>
<feature type="compositionally biased region" description="Basic and acidic residues" evidence="1">
    <location>
        <begin position="96"/>
        <end position="109"/>
    </location>
</feature>
<dbReference type="Proteomes" id="UP001190926">
    <property type="component" value="Unassembled WGS sequence"/>
</dbReference>
<keyword evidence="2" id="KW-1133">Transmembrane helix</keyword>
<dbReference type="EMBL" id="SDAM02000132">
    <property type="protein sequence ID" value="KAH6828000.1"/>
    <property type="molecule type" value="Genomic_DNA"/>
</dbReference>
<proteinExistence type="predicted"/>
<reference evidence="4 5" key="1">
    <citation type="journal article" date="2021" name="Nat. Commun.">
        <title>Incipient diploidization of the medicinal plant Perilla within 10,000 years.</title>
        <authorList>
            <person name="Zhang Y."/>
            <person name="Shen Q."/>
            <person name="Leng L."/>
            <person name="Zhang D."/>
            <person name="Chen S."/>
            <person name="Shi Y."/>
            <person name="Ning Z."/>
            <person name="Chen S."/>
        </authorList>
    </citation>
    <scope>NUCLEOTIDE SEQUENCE [LARGE SCALE GENOMIC DNA]</scope>
    <source>
        <strain evidence="5">cv. PC099</strain>
    </source>
</reference>
<keyword evidence="3" id="KW-0732">Signal</keyword>
<keyword evidence="2" id="KW-0472">Membrane</keyword>
<dbReference type="AlphaFoldDB" id="A0AAD4J7G8"/>
<feature type="signal peptide" evidence="3">
    <location>
        <begin position="1"/>
        <end position="26"/>
    </location>
</feature>
<organism evidence="4 5">
    <name type="scientific">Perilla frutescens var. hirtella</name>
    <name type="common">Perilla citriodora</name>
    <name type="synonym">Perilla setoyensis</name>
    <dbReference type="NCBI Taxonomy" id="608512"/>
    <lineage>
        <taxon>Eukaryota</taxon>
        <taxon>Viridiplantae</taxon>
        <taxon>Streptophyta</taxon>
        <taxon>Embryophyta</taxon>
        <taxon>Tracheophyta</taxon>
        <taxon>Spermatophyta</taxon>
        <taxon>Magnoliopsida</taxon>
        <taxon>eudicotyledons</taxon>
        <taxon>Gunneridae</taxon>
        <taxon>Pentapetalae</taxon>
        <taxon>asterids</taxon>
        <taxon>lamiids</taxon>
        <taxon>Lamiales</taxon>
        <taxon>Lamiaceae</taxon>
        <taxon>Nepetoideae</taxon>
        <taxon>Elsholtzieae</taxon>
        <taxon>Perilla</taxon>
    </lineage>
</organism>
<dbReference type="PANTHER" id="PTHR36721">
    <property type="entry name" value="PROLINE-RICH FAMILY PROTEIN"/>
    <property type="match status" value="1"/>
</dbReference>
<accession>A0AAD4J7G8</accession>
<gene>
    <name evidence="4" type="ORF">C2S53_015163</name>
</gene>
<sequence length="159" mass="16308">MPSVINNLSLALFSVLLLLFPNSTFSAHSPESSPSPSPHLPPEANSSPPPSPTFLHSPPAPPPSVPTPDSASPAPSKHKKSQSPALNVAADDGEADQSHVGDLESKDDSSGMSGGKKAGIAIGVIGGGCVVGAAAVLYKKRQQNIRRAQYGYAARGDYM</sequence>
<keyword evidence="5" id="KW-1185">Reference proteome</keyword>
<keyword evidence="2" id="KW-0812">Transmembrane</keyword>
<evidence type="ECO:0000256" key="1">
    <source>
        <dbReference type="SAM" id="MobiDB-lite"/>
    </source>
</evidence>
<feature type="chain" id="PRO_5041931576" evidence="3">
    <location>
        <begin position="27"/>
        <end position="159"/>
    </location>
</feature>
<feature type="compositionally biased region" description="Pro residues" evidence="1">
    <location>
        <begin position="33"/>
        <end position="66"/>
    </location>
</feature>
<protein>
    <submittedName>
        <fullName evidence="4">Hydroxyproline-rich glycoprotein family protein</fullName>
    </submittedName>
</protein>
<feature type="region of interest" description="Disordered" evidence="1">
    <location>
        <begin position="26"/>
        <end position="114"/>
    </location>
</feature>
<dbReference type="PANTHER" id="PTHR36721:SF15">
    <property type="entry name" value="EN_SPM-LIKE TRANSPOSON PROTEIN"/>
    <property type="match status" value="1"/>
</dbReference>
<evidence type="ECO:0000256" key="3">
    <source>
        <dbReference type="SAM" id="SignalP"/>
    </source>
</evidence>
<comment type="caution">
    <text evidence="4">The sequence shown here is derived from an EMBL/GenBank/DDBJ whole genome shotgun (WGS) entry which is preliminary data.</text>
</comment>
<evidence type="ECO:0000256" key="2">
    <source>
        <dbReference type="SAM" id="Phobius"/>
    </source>
</evidence>
<name>A0AAD4J7G8_PERFH</name>
<evidence type="ECO:0000313" key="5">
    <source>
        <dbReference type="Proteomes" id="UP001190926"/>
    </source>
</evidence>
<feature type="transmembrane region" description="Helical" evidence="2">
    <location>
        <begin position="118"/>
        <end position="138"/>
    </location>
</feature>